<name>A0A1D6LL84_MAIZE</name>
<feature type="region of interest" description="Disordered" evidence="1">
    <location>
        <begin position="188"/>
        <end position="215"/>
    </location>
</feature>
<dbReference type="InParanoid" id="A0A1D6LL84"/>
<accession>A0A1D6LL84</accession>
<proteinExistence type="predicted"/>
<dbReference type="EMBL" id="CM000782">
    <property type="protein sequence ID" value="AQK80448.1"/>
    <property type="molecule type" value="Genomic_DNA"/>
</dbReference>
<dbReference type="AlphaFoldDB" id="A0A1D6LL84"/>
<evidence type="ECO:0000313" key="2">
    <source>
        <dbReference type="EMBL" id="AQK80448.1"/>
    </source>
</evidence>
<dbReference type="PROSITE" id="PS51297">
    <property type="entry name" value="K_BOX"/>
    <property type="match status" value="1"/>
</dbReference>
<dbReference type="GO" id="GO:0003700">
    <property type="term" value="F:DNA-binding transcription factor activity"/>
    <property type="evidence" value="ECO:0007669"/>
    <property type="project" value="InterPro"/>
</dbReference>
<dbReference type="SMR" id="A0A1D6LL84"/>
<feature type="region of interest" description="Disordered" evidence="1">
    <location>
        <begin position="91"/>
        <end position="159"/>
    </location>
</feature>
<evidence type="ECO:0000256" key="1">
    <source>
        <dbReference type="SAM" id="MobiDB-lite"/>
    </source>
</evidence>
<organism evidence="2">
    <name type="scientific">Zea mays</name>
    <name type="common">Maize</name>
    <dbReference type="NCBI Taxonomy" id="4577"/>
    <lineage>
        <taxon>Eukaryota</taxon>
        <taxon>Viridiplantae</taxon>
        <taxon>Streptophyta</taxon>
        <taxon>Embryophyta</taxon>
        <taxon>Tracheophyta</taxon>
        <taxon>Spermatophyta</taxon>
        <taxon>Magnoliopsida</taxon>
        <taxon>Liliopsida</taxon>
        <taxon>Poales</taxon>
        <taxon>Poaceae</taxon>
        <taxon>PACMAD clade</taxon>
        <taxon>Panicoideae</taxon>
        <taxon>Andropogonodae</taxon>
        <taxon>Andropogoneae</taxon>
        <taxon>Tripsacinae</taxon>
        <taxon>Zea</taxon>
    </lineage>
</organism>
<dbReference type="GO" id="GO:0005634">
    <property type="term" value="C:nucleus"/>
    <property type="evidence" value="ECO:0007669"/>
    <property type="project" value="InterPro"/>
</dbReference>
<dbReference type="InterPro" id="IPR002487">
    <property type="entry name" value="TF_Kbox"/>
</dbReference>
<protein>
    <submittedName>
        <fullName evidence="2">Agamous-like MADS-box protein AGL9-like protein</fullName>
    </submittedName>
</protein>
<feature type="non-terminal residue" evidence="2">
    <location>
        <position position="215"/>
    </location>
</feature>
<reference evidence="2" key="1">
    <citation type="submission" date="2015-12" db="EMBL/GenBank/DDBJ databases">
        <title>Update maize B73 reference genome by single molecule sequencing technologies.</title>
        <authorList>
            <consortium name="Maize Genome Sequencing Project"/>
            <person name="Ware D."/>
        </authorList>
    </citation>
    <scope>NUCLEOTIDE SEQUENCE</scope>
    <source>
        <tissue evidence="2">Seedling</tissue>
    </source>
</reference>
<feature type="compositionally biased region" description="Gly residues" evidence="1">
    <location>
        <begin position="188"/>
        <end position="200"/>
    </location>
</feature>
<dbReference type="Pfam" id="PF01486">
    <property type="entry name" value="K-box"/>
    <property type="match status" value="1"/>
</dbReference>
<gene>
    <name evidence="2" type="ORF">ZEAMMB73_Zm00001d036210</name>
</gene>
<sequence>MTFFQQLKSSRNEYLKLKARVDNLQGTQRNLLGEDLESLGIKELEHLEKQLDSSLKHIRSTRTQHMVDQLTELQKKEQMFCEANKCLRRRGGRGAPPRWPGKRASGTGERRTWRASRTQGREGDGWQRLRGGGRGHNLASCGRVPSRAASNTDTRRGGGAANTVGGCCVGRGGFGEAGRIGDCGGARGSDEGNGGGGTGAGAIPRISNLRGGDGA</sequence>